<protein>
    <submittedName>
        <fullName evidence="3">ABC transporter permease</fullName>
    </submittedName>
</protein>
<organism evidence="3 4">
    <name type="scientific">Actinotalea soli</name>
    <dbReference type="NCBI Taxonomy" id="2819234"/>
    <lineage>
        <taxon>Bacteria</taxon>
        <taxon>Bacillati</taxon>
        <taxon>Actinomycetota</taxon>
        <taxon>Actinomycetes</taxon>
        <taxon>Micrococcales</taxon>
        <taxon>Cellulomonadaceae</taxon>
        <taxon>Actinotalea</taxon>
    </lineage>
</organism>
<name>A0A939LSL8_9CELL</name>
<evidence type="ECO:0000313" key="4">
    <source>
        <dbReference type="Proteomes" id="UP000664209"/>
    </source>
</evidence>
<keyword evidence="2" id="KW-0812">Transmembrane</keyword>
<gene>
    <name evidence="3" type="ORF">J4G33_09055</name>
</gene>
<feature type="region of interest" description="Disordered" evidence="1">
    <location>
        <begin position="1"/>
        <end position="22"/>
    </location>
</feature>
<evidence type="ECO:0000256" key="1">
    <source>
        <dbReference type="SAM" id="MobiDB-lite"/>
    </source>
</evidence>
<keyword evidence="2" id="KW-0472">Membrane</keyword>
<feature type="compositionally biased region" description="Polar residues" evidence="1">
    <location>
        <begin position="1"/>
        <end position="14"/>
    </location>
</feature>
<evidence type="ECO:0000313" key="3">
    <source>
        <dbReference type="EMBL" id="MBO1751950.1"/>
    </source>
</evidence>
<feature type="transmembrane region" description="Helical" evidence="2">
    <location>
        <begin position="89"/>
        <end position="111"/>
    </location>
</feature>
<proteinExistence type="predicted"/>
<accession>A0A939LSL8</accession>
<evidence type="ECO:0000256" key="2">
    <source>
        <dbReference type="SAM" id="Phobius"/>
    </source>
</evidence>
<feature type="transmembrane region" description="Helical" evidence="2">
    <location>
        <begin position="200"/>
        <end position="218"/>
    </location>
</feature>
<dbReference type="Proteomes" id="UP000664209">
    <property type="component" value="Unassembled WGS sequence"/>
</dbReference>
<feature type="transmembrane region" description="Helical" evidence="2">
    <location>
        <begin position="173"/>
        <end position="193"/>
    </location>
</feature>
<dbReference type="AlphaFoldDB" id="A0A939LSL8"/>
<keyword evidence="2" id="KW-1133">Transmembrane helix</keyword>
<feature type="transmembrane region" description="Helical" evidence="2">
    <location>
        <begin position="132"/>
        <end position="153"/>
    </location>
</feature>
<feature type="transmembrane region" description="Helical" evidence="2">
    <location>
        <begin position="265"/>
        <end position="284"/>
    </location>
</feature>
<reference evidence="3" key="1">
    <citation type="submission" date="2021-03" db="EMBL/GenBank/DDBJ databases">
        <title>Actinotalea soli sp. nov., isolated from soil.</title>
        <authorList>
            <person name="Ping W."/>
            <person name="Zhang J."/>
        </authorList>
    </citation>
    <scope>NUCLEOTIDE SEQUENCE</scope>
    <source>
        <strain evidence="3">BY-33</strain>
    </source>
</reference>
<dbReference type="EMBL" id="JAGEMK010000003">
    <property type="protein sequence ID" value="MBO1751950.1"/>
    <property type="molecule type" value="Genomic_DNA"/>
</dbReference>
<comment type="caution">
    <text evidence="3">The sequence shown here is derived from an EMBL/GenBank/DDBJ whole genome shotgun (WGS) entry which is preliminary data.</text>
</comment>
<feature type="transmembrane region" description="Helical" evidence="2">
    <location>
        <begin position="45"/>
        <end position="69"/>
    </location>
</feature>
<keyword evidence="4" id="KW-1185">Reference proteome</keyword>
<dbReference type="RefSeq" id="WP_208055589.1">
    <property type="nucleotide sequence ID" value="NZ_JAGEMK010000003.1"/>
</dbReference>
<sequence>MTTLSPTADPSTSRNRPRAGAPDRLGVTFPRVVASEWIKFRTVRAAAWTLPITALLMVGLAFLSAWGTSQLPADGDFMTPSAATLVTNGWLLAQLAVAVLAVLTITGEYGTGMVRSTFAANPKRLASLGAKALVLAVTVAATSAIALALAWLAVQPFASDLDLALDLADGETVRILLGTVLYLATIAVFAFAIGALLRHSAGAIAVVVGLLLVVDQVLPNLPLRFFEVTSPFLPSVAGTRLLYDADTLALIDAGRDTVNLTPWEGYGVLALWTVLLLVAAAVLVRRRDA</sequence>